<dbReference type="EMBL" id="CAJNJA010058833">
    <property type="protein sequence ID" value="CAE7865745.1"/>
    <property type="molecule type" value="Genomic_DNA"/>
</dbReference>
<evidence type="ECO:0000256" key="2">
    <source>
        <dbReference type="SAM" id="MobiDB-lite"/>
    </source>
</evidence>
<evidence type="ECO:0000256" key="1">
    <source>
        <dbReference type="SAM" id="Coils"/>
    </source>
</evidence>
<feature type="coiled-coil region" evidence="1">
    <location>
        <begin position="135"/>
        <end position="197"/>
    </location>
</feature>
<organism evidence="3 4">
    <name type="scientific">Symbiodinium necroappetens</name>
    <dbReference type="NCBI Taxonomy" id="1628268"/>
    <lineage>
        <taxon>Eukaryota</taxon>
        <taxon>Sar</taxon>
        <taxon>Alveolata</taxon>
        <taxon>Dinophyceae</taxon>
        <taxon>Suessiales</taxon>
        <taxon>Symbiodiniaceae</taxon>
        <taxon>Symbiodinium</taxon>
    </lineage>
</organism>
<sequence length="713" mass="79264">MADNEETVPAALSSVLEMQVDVIGSPTEVADTSDVDIVNSPVSEGGTFVKEEEKVKTKLEKRKRERKKQKDGMAPPVFNTVPDSEDEDLESPSKRSNGLPSGSGERPLRASDIKEILVGHVQEMKNAWTSFQGRLERVEQEQSKTNDTMRSLLDRTQVVEKDVLHQRQVAQEQAVNLDSLTTDVKNMKVRLDAMEKSGRNLTAPPATAAGNPDPWGEFLRRRDLGHASEGAKAAGGASGSGDVPDKGDLLTEDEKKTLVLGGWLQDTRRSTIEEESAFLFELPEVKDIVDAEKLLVYGPRRSVGMLKFKIREGETEREMRERMWQVIRVLAQAKHILPSTRTAGDDRSLWASFVKTKNARLRSSHVSMIRRVTMSLAKDAHHASGGRHGNGLNLQTTAYDCDWNLGGWVSITAVARTALCSTEEAKRAFEEIRGPPSGLCAKHRWGRVGQWNIAGQKLDLLDVAAKDLDILFVQEISRDKPGWEQLDRDEFHWVVHRKAEQWRGVGIGIAGDKFDSVVFKKATSRGIWVVARIVGIGRLVLGSIHCHTGVTNAVYQAAVHEFFSSCPRKYRHLPLLCGVDANEVPKWVQGDSSALEVSDSGANLNALLHQSMLQGIKPVSPQAVFARAWTHFPRDERRSGRHIDMLLSRQMHVSAFEVDPDRRLAIGSDHALLFADIWVAGGPARVRWTKDSRARWVTQNLPDVIIVDDGDLT</sequence>
<accession>A0A813AHV4</accession>
<dbReference type="SUPFAM" id="SSF56219">
    <property type="entry name" value="DNase I-like"/>
    <property type="match status" value="1"/>
</dbReference>
<feature type="compositionally biased region" description="Basic residues" evidence="2">
    <location>
        <begin position="59"/>
        <end position="69"/>
    </location>
</feature>
<dbReference type="Gene3D" id="3.60.10.10">
    <property type="entry name" value="Endonuclease/exonuclease/phosphatase"/>
    <property type="match status" value="1"/>
</dbReference>
<evidence type="ECO:0000313" key="4">
    <source>
        <dbReference type="Proteomes" id="UP000601435"/>
    </source>
</evidence>
<feature type="region of interest" description="Disordered" evidence="2">
    <location>
        <begin position="227"/>
        <end position="249"/>
    </location>
</feature>
<reference evidence="3" key="1">
    <citation type="submission" date="2021-02" db="EMBL/GenBank/DDBJ databases">
        <authorList>
            <person name="Dougan E. K."/>
            <person name="Rhodes N."/>
            <person name="Thang M."/>
            <person name="Chan C."/>
        </authorList>
    </citation>
    <scope>NUCLEOTIDE SEQUENCE</scope>
</reference>
<proteinExistence type="predicted"/>
<name>A0A813AHV4_9DINO</name>
<evidence type="ECO:0000313" key="3">
    <source>
        <dbReference type="EMBL" id="CAE7865745.1"/>
    </source>
</evidence>
<dbReference type="AlphaFoldDB" id="A0A813AHV4"/>
<feature type="compositionally biased region" description="Basic and acidic residues" evidence="2">
    <location>
        <begin position="49"/>
        <end position="58"/>
    </location>
</feature>
<gene>
    <name evidence="3" type="ORF">SNEC2469_LOCUS27709</name>
</gene>
<dbReference type="InterPro" id="IPR036691">
    <property type="entry name" value="Endo/exonu/phosph_ase_sf"/>
</dbReference>
<dbReference type="OrthoDB" id="409242at2759"/>
<feature type="region of interest" description="Disordered" evidence="2">
    <location>
        <begin position="26"/>
        <end position="110"/>
    </location>
</feature>
<feature type="non-terminal residue" evidence="3">
    <location>
        <position position="1"/>
    </location>
</feature>
<comment type="caution">
    <text evidence="3">The sequence shown here is derived from an EMBL/GenBank/DDBJ whole genome shotgun (WGS) entry which is preliminary data.</text>
</comment>
<protein>
    <recommendedName>
        <fullName evidence="5">Endonuclease/exonuclease/phosphatase domain-containing protein</fullName>
    </recommendedName>
</protein>
<keyword evidence="4" id="KW-1185">Reference proteome</keyword>
<keyword evidence="1" id="KW-0175">Coiled coil</keyword>
<evidence type="ECO:0008006" key="5">
    <source>
        <dbReference type="Google" id="ProtNLM"/>
    </source>
</evidence>
<dbReference type="Proteomes" id="UP000601435">
    <property type="component" value="Unassembled WGS sequence"/>
</dbReference>